<protein>
    <submittedName>
        <fullName evidence="1">DUF2793 domain-containing protein</fullName>
    </submittedName>
</protein>
<organism evidence="1 2">
    <name type="scientific">Croceicoccus esteveae</name>
    <dbReference type="NCBI Taxonomy" id="3075597"/>
    <lineage>
        <taxon>Bacteria</taxon>
        <taxon>Pseudomonadati</taxon>
        <taxon>Pseudomonadota</taxon>
        <taxon>Alphaproteobacteria</taxon>
        <taxon>Sphingomonadales</taxon>
        <taxon>Erythrobacteraceae</taxon>
        <taxon>Croceicoccus</taxon>
    </lineage>
</organism>
<name>A0ABU2ZIV3_9SPHN</name>
<dbReference type="Pfam" id="PF10983">
    <property type="entry name" value="DUF2793"/>
    <property type="match status" value="1"/>
</dbReference>
<evidence type="ECO:0000313" key="1">
    <source>
        <dbReference type="EMBL" id="MDT0576538.1"/>
    </source>
</evidence>
<proteinExistence type="predicted"/>
<dbReference type="RefSeq" id="WP_311341114.1">
    <property type="nucleotide sequence ID" value="NZ_JAVRHS010000008.1"/>
</dbReference>
<dbReference type="InterPro" id="IPR021251">
    <property type="entry name" value="DUF2793"/>
</dbReference>
<dbReference type="Proteomes" id="UP001259803">
    <property type="component" value="Unassembled WGS sequence"/>
</dbReference>
<sequence>MNPPQFADTTARFGLPFLFAAQAQKEFFVNEAFARADAIIHCAVEGGAITAPAVPADGQSWLVMEAAEGVFAGREGEIACRQNGQWIFVEPVVGMRVFDKELGRDRRYVDGWQVAADITAPAGGTQVDAQAREAIEQILSALAAAGVISTS</sequence>
<evidence type="ECO:0000313" key="2">
    <source>
        <dbReference type="Proteomes" id="UP001259803"/>
    </source>
</evidence>
<comment type="caution">
    <text evidence="1">The sequence shown here is derived from an EMBL/GenBank/DDBJ whole genome shotgun (WGS) entry which is preliminary data.</text>
</comment>
<accession>A0ABU2ZIV3</accession>
<dbReference type="EMBL" id="JAVRHS010000008">
    <property type="protein sequence ID" value="MDT0576538.1"/>
    <property type="molecule type" value="Genomic_DNA"/>
</dbReference>
<reference evidence="1 2" key="1">
    <citation type="submission" date="2023-09" db="EMBL/GenBank/DDBJ databases">
        <authorList>
            <person name="Rey-Velasco X."/>
        </authorList>
    </citation>
    <scope>NUCLEOTIDE SEQUENCE [LARGE SCALE GENOMIC DNA]</scope>
    <source>
        <strain evidence="1 2">F390</strain>
    </source>
</reference>
<keyword evidence="2" id="KW-1185">Reference proteome</keyword>
<gene>
    <name evidence="1" type="ORF">RM533_10095</name>
</gene>